<feature type="domain" description="Bin3-type SAM" evidence="7">
    <location>
        <begin position="101"/>
        <end position="376"/>
    </location>
</feature>
<dbReference type="CDD" id="cd02440">
    <property type="entry name" value="AdoMet_MTases"/>
    <property type="match status" value="1"/>
</dbReference>
<evidence type="ECO:0000256" key="2">
    <source>
        <dbReference type="ARBA" id="ARBA00022603"/>
    </source>
</evidence>
<dbReference type="Gene3D" id="3.40.50.150">
    <property type="entry name" value="Vaccinia Virus protein VP39"/>
    <property type="match status" value="1"/>
</dbReference>
<dbReference type="InterPro" id="IPR010675">
    <property type="entry name" value="Bin3_C"/>
</dbReference>
<sequence length="376" mass="45266">MAICIFEKTDKKKFKKILNYFKLSSEDILYSENCEKQENGKKRKICLHGNYQNYFFERYMNRKIICKEDKENNILSNELKRKIQVCEITECQNERKDKIDDYRLCNIDNLVKDIFKDKTILDIGCNYGIATFLLSLKYKCKTVNGIDIDFNIINKNVSILKLFFDFILIYNKQNHMLPFLLNKHFLKTERDIFNELYLLYEELTLKEADKSDEERNDDERSRDNLGGYPNEFPFNIYFSCSNIFDKCFENIQNKYDVIICFSVLKWIHLNYGDNKLILFFDLVYKLLKNGGYFILEYHREIKYKLKKNERIFFLKKKKELKMNYTNFDDIAQGFYNNVSKFVLINKTNFKSNTKEDGKGKRDTGMFNRTICIYKKL</sequence>
<dbReference type="InterPro" id="IPR029063">
    <property type="entry name" value="SAM-dependent_MTases_sf"/>
</dbReference>
<dbReference type="GO" id="GO:0040031">
    <property type="term" value="P:snRNA modification"/>
    <property type="evidence" value="ECO:0007669"/>
    <property type="project" value="TreeGrafter"/>
</dbReference>
<dbReference type="InterPro" id="IPR039772">
    <property type="entry name" value="Bin3-like"/>
</dbReference>
<proteinExistence type="inferred from homology"/>
<dbReference type="AlphaFoldDB" id="W7B586"/>
<comment type="similarity">
    <text evidence="1 6">Belongs to the methyltransferase superfamily.</text>
</comment>
<dbReference type="PANTHER" id="PTHR12315:SF0">
    <property type="entry name" value="7SK SNRNA METHYLPHOSPHATE CAPPING ENZYME"/>
    <property type="match status" value="1"/>
</dbReference>
<evidence type="ECO:0000256" key="6">
    <source>
        <dbReference type="RuleBase" id="RU367087"/>
    </source>
</evidence>
<dbReference type="GO" id="GO:0017069">
    <property type="term" value="F:snRNA binding"/>
    <property type="evidence" value="ECO:0007669"/>
    <property type="project" value="TreeGrafter"/>
</dbReference>
<keyword evidence="4 5" id="KW-0949">S-adenosyl-L-methionine</keyword>
<organism evidence="8 9">
    <name type="scientific">Plasmodium vinckei petteri</name>
    <dbReference type="NCBI Taxonomy" id="138298"/>
    <lineage>
        <taxon>Eukaryota</taxon>
        <taxon>Sar</taxon>
        <taxon>Alveolata</taxon>
        <taxon>Apicomplexa</taxon>
        <taxon>Aconoidasida</taxon>
        <taxon>Haemosporida</taxon>
        <taxon>Plasmodiidae</taxon>
        <taxon>Plasmodium</taxon>
        <taxon>Plasmodium (Vinckeia)</taxon>
    </lineage>
</organism>
<keyword evidence="3 6" id="KW-0808">Transferase</keyword>
<dbReference type="Proteomes" id="UP000030659">
    <property type="component" value="Unassembled WGS sequence"/>
</dbReference>
<dbReference type="EC" id="2.1.1.-" evidence="6"/>
<dbReference type="Pfam" id="PF06859">
    <property type="entry name" value="Bin3"/>
    <property type="match status" value="1"/>
</dbReference>
<accession>W7B586</accession>
<dbReference type="GO" id="GO:0008173">
    <property type="term" value="F:RNA methyltransferase activity"/>
    <property type="evidence" value="ECO:0007669"/>
    <property type="project" value="UniProtKB-UniRule"/>
</dbReference>
<keyword evidence="2 6" id="KW-0489">Methyltransferase</keyword>
<dbReference type="PROSITE" id="PS51515">
    <property type="entry name" value="BIN3_SAM"/>
    <property type="match status" value="1"/>
</dbReference>
<evidence type="ECO:0000256" key="5">
    <source>
        <dbReference type="PROSITE-ProRule" id="PRU00848"/>
    </source>
</evidence>
<dbReference type="InterPro" id="IPR024160">
    <property type="entry name" value="BIN3_SAM-bd_dom"/>
</dbReference>
<evidence type="ECO:0000313" key="8">
    <source>
        <dbReference type="EMBL" id="EUD73076.1"/>
    </source>
</evidence>
<evidence type="ECO:0000256" key="1">
    <source>
        <dbReference type="ARBA" id="ARBA00008361"/>
    </source>
</evidence>
<dbReference type="EMBL" id="KI965397">
    <property type="protein sequence ID" value="EUD73076.1"/>
    <property type="molecule type" value="Genomic_DNA"/>
</dbReference>
<name>W7B586_PLAVN</name>
<dbReference type="GO" id="GO:0032259">
    <property type="term" value="P:methylation"/>
    <property type="evidence" value="ECO:0007669"/>
    <property type="project" value="UniProtKB-KW"/>
</dbReference>
<gene>
    <name evidence="8" type="ORF">YYG_02076</name>
</gene>
<evidence type="ECO:0000256" key="3">
    <source>
        <dbReference type="ARBA" id="ARBA00022679"/>
    </source>
</evidence>
<protein>
    <recommendedName>
        <fullName evidence="6">RNA methyltransferase</fullName>
        <ecNumber evidence="6">2.1.1.-</ecNumber>
    </recommendedName>
</protein>
<dbReference type="GO" id="GO:0008171">
    <property type="term" value="F:O-methyltransferase activity"/>
    <property type="evidence" value="ECO:0007669"/>
    <property type="project" value="UniProtKB-UniRule"/>
</dbReference>
<evidence type="ECO:0000313" key="9">
    <source>
        <dbReference type="Proteomes" id="UP000030659"/>
    </source>
</evidence>
<dbReference type="PANTHER" id="PTHR12315">
    <property type="entry name" value="BICOID-INTERACTING PROTEIN RELATED"/>
    <property type="match status" value="1"/>
</dbReference>
<evidence type="ECO:0000256" key="4">
    <source>
        <dbReference type="ARBA" id="ARBA00022691"/>
    </source>
</evidence>
<dbReference type="SUPFAM" id="SSF53335">
    <property type="entry name" value="S-adenosyl-L-methionine-dependent methyltransferases"/>
    <property type="match status" value="1"/>
</dbReference>
<reference evidence="8 9" key="1">
    <citation type="submission" date="2013-02" db="EMBL/GenBank/DDBJ databases">
        <title>The Genome Sequence of Plasmodium vinckei petteri CR.</title>
        <authorList>
            <consortium name="The Broad Institute Genome Sequencing Platform"/>
            <consortium name="The Broad Institute Genome Sequencing Center for Infectious Disease"/>
            <person name="Neafsey D."/>
            <person name="Cheeseman I."/>
            <person name="Volkman S."/>
            <person name="Adams J."/>
            <person name="Walker B."/>
            <person name="Young S.K."/>
            <person name="Zeng Q."/>
            <person name="Gargeya S."/>
            <person name="Fitzgerald M."/>
            <person name="Haas B."/>
            <person name="Abouelleil A."/>
            <person name="Alvarado L."/>
            <person name="Arachchi H.M."/>
            <person name="Berlin A.M."/>
            <person name="Chapman S.B."/>
            <person name="Dewar J."/>
            <person name="Goldberg J."/>
            <person name="Griggs A."/>
            <person name="Gujja S."/>
            <person name="Hansen M."/>
            <person name="Howarth C."/>
            <person name="Imamovic A."/>
            <person name="Larimer J."/>
            <person name="McCowan C."/>
            <person name="Murphy C."/>
            <person name="Neiman D."/>
            <person name="Pearson M."/>
            <person name="Priest M."/>
            <person name="Roberts A."/>
            <person name="Saif S."/>
            <person name="Shea T."/>
            <person name="Sisk P."/>
            <person name="Sykes S."/>
            <person name="Wortman J."/>
            <person name="Nusbaum C."/>
            <person name="Birren B."/>
        </authorList>
    </citation>
    <scope>NUCLEOTIDE SEQUENCE [LARGE SCALE GENOMIC DNA]</scope>
    <source>
        <strain evidence="8 9">CR</strain>
    </source>
</reference>
<evidence type="ECO:0000259" key="7">
    <source>
        <dbReference type="PROSITE" id="PS51515"/>
    </source>
</evidence>